<dbReference type="SMART" id="SM00388">
    <property type="entry name" value="HisKA"/>
    <property type="match status" value="1"/>
</dbReference>
<dbReference type="Pfam" id="PF00512">
    <property type="entry name" value="HisKA"/>
    <property type="match status" value="1"/>
</dbReference>
<reference evidence="8" key="1">
    <citation type="submission" date="2017-04" db="EMBL/GenBank/DDBJ databases">
        <authorList>
            <person name="Varghese N."/>
            <person name="Submissions S."/>
        </authorList>
    </citation>
    <scope>NUCLEOTIDE SEQUENCE [LARGE SCALE GENOMIC DNA]</scope>
    <source>
        <strain evidence="8">DSM 12126</strain>
    </source>
</reference>
<dbReference type="CDD" id="cd00082">
    <property type="entry name" value="HisKA"/>
    <property type="match status" value="1"/>
</dbReference>
<dbReference type="FunFam" id="3.30.565.10:FF:000006">
    <property type="entry name" value="Sensor histidine kinase WalK"/>
    <property type="match status" value="1"/>
</dbReference>
<protein>
    <recommendedName>
        <fullName evidence="2">histidine kinase</fullName>
        <ecNumber evidence="2">2.7.13.3</ecNumber>
    </recommendedName>
</protein>
<evidence type="ECO:0000256" key="1">
    <source>
        <dbReference type="ARBA" id="ARBA00000085"/>
    </source>
</evidence>
<dbReference type="SMART" id="SM00091">
    <property type="entry name" value="PAS"/>
    <property type="match status" value="3"/>
</dbReference>
<evidence type="ECO:0000256" key="4">
    <source>
        <dbReference type="ARBA" id="ARBA00022679"/>
    </source>
</evidence>
<dbReference type="Gene3D" id="3.30.565.10">
    <property type="entry name" value="Histidine kinase-like ATPase, C-terminal domain"/>
    <property type="match status" value="1"/>
</dbReference>
<evidence type="ECO:0000313" key="8">
    <source>
        <dbReference type="Proteomes" id="UP000192756"/>
    </source>
</evidence>
<dbReference type="PRINTS" id="PR00344">
    <property type="entry name" value="BCTRLSENSOR"/>
</dbReference>
<dbReference type="InterPro" id="IPR013656">
    <property type="entry name" value="PAS_4"/>
</dbReference>
<keyword evidence="3" id="KW-0597">Phosphoprotein</keyword>
<dbReference type="Pfam" id="PF08448">
    <property type="entry name" value="PAS_4"/>
    <property type="match status" value="2"/>
</dbReference>
<dbReference type="InterPro" id="IPR004358">
    <property type="entry name" value="Sig_transdc_His_kin-like_C"/>
</dbReference>
<keyword evidence="8" id="KW-1185">Reference proteome</keyword>
<dbReference type="CDD" id="cd00130">
    <property type="entry name" value="PAS"/>
    <property type="match status" value="1"/>
</dbReference>
<dbReference type="STRING" id="151894.SAMN04488524_0044"/>
<dbReference type="InterPro" id="IPR035965">
    <property type="entry name" value="PAS-like_dom_sf"/>
</dbReference>
<dbReference type="GO" id="GO:0000155">
    <property type="term" value="F:phosphorelay sensor kinase activity"/>
    <property type="evidence" value="ECO:0007669"/>
    <property type="project" value="InterPro"/>
</dbReference>
<name>A0A1W1YMX2_9SPHI</name>
<feature type="domain" description="Histidine kinase" evidence="6">
    <location>
        <begin position="499"/>
        <end position="711"/>
    </location>
</feature>
<dbReference type="EMBL" id="FWXT01000001">
    <property type="protein sequence ID" value="SMC37466.1"/>
    <property type="molecule type" value="Genomic_DNA"/>
</dbReference>
<dbReference type="Gene3D" id="3.30.450.20">
    <property type="entry name" value="PAS domain"/>
    <property type="match status" value="3"/>
</dbReference>
<dbReference type="InterPro" id="IPR036890">
    <property type="entry name" value="HATPase_C_sf"/>
</dbReference>
<dbReference type="InterPro" id="IPR005467">
    <property type="entry name" value="His_kinase_dom"/>
</dbReference>
<organism evidence="7 8">
    <name type="scientific">Pedobacter africanus</name>
    <dbReference type="NCBI Taxonomy" id="151894"/>
    <lineage>
        <taxon>Bacteria</taxon>
        <taxon>Pseudomonadati</taxon>
        <taxon>Bacteroidota</taxon>
        <taxon>Sphingobacteriia</taxon>
        <taxon>Sphingobacteriales</taxon>
        <taxon>Sphingobacteriaceae</taxon>
        <taxon>Pedobacter</taxon>
    </lineage>
</organism>
<evidence type="ECO:0000256" key="2">
    <source>
        <dbReference type="ARBA" id="ARBA00012438"/>
    </source>
</evidence>
<dbReference type="SMART" id="SM00387">
    <property type="entry name" value="HATPase_c"/>
    <property type="match status" value="1"/>
</dbReference>
<dbReference type="OrthoDB" id="9813151at2"/>
<dbReference type="InterPro" id="IPR003661">
    <property type="entry name" value="HisK_dim/P_dom"/>
</dbReference>
<gene>
    <name evidence="7" type="ORF">SAMN04488524_0044</name>
</gene>
<keyword evidence="5 7" id="KW-0418">Kinase</keyword>
<evidence type="ECO:0000313" key="7">
    <source>
        <dbReference type="EMBL" id="SMC37466.1"/>
    </source>
</evidence>
<dbReference type="PROSITE" id="PS50109">
    <property type="entry name" value="HIS_KIN"/>
    <property type="match status" value="1"/>
</dbReference>
<proteinExistence type="predicted"/>
<evidence type="ECO:0000256" key="5">
    <source>
        <dbReference type="ARBA" id="ARBA00022777"/>
    </source>
</evidence>
<dbReference type="AlphaFoldDB" id="A0A1W1YMX2"/>
<dbReference type="Gene3D" id="1.10.287.130">
    <property type="match status" value="1"/>
</dbReference>
<dbReference type="SUPFAM" id="SSF55874">
    <property type="entry name" value="ATPase domain of HSP90 chaperone/DNA topoisomerase II/histidine kinase"/>
    <property type="match status" value="1"/>
</dbReference>
<dbReference type="Proteomes" id="UP000192756">
    <property type="component" value="Unassembled WGS sequence"/>
</dbReference>
<dbReference type="InterPro" id="IPR000014">
    <property type="entry name" value="PAS"/>
</dbReference>
<dbReference type="EC" id="2.7.13.3" evidence="2"/>
<dbReference type="InterPro" id="IPR036097">
    <property type="entry name" value="HisK_dim/P_sf"/>
</dbReference>
<dbReference type="SUPFAM" id="SSF47384">
    <property type="entry name" value="Homodimeric domain of signal transducing histidine kinase"/>
    <property type="match status" value="1"/>
</dbReference>
<dbReference type="RefSeq" id="WP_084236277.1">
    <property type="nucleotide sequence ID" value="NZ_FWXT01000001.1"/>
</dbReference>
<comment type="catalytic activity">
    <reaction evidence="1">
        <text>ATP + protein L-histidine = ADP + protein N-phospho-L-histidine.</text>
        <dbReference type="EC" id="2.7.13.3"/>
    </reaction>
</comment>
<dbReference type="InterPro" id="IPR003594">
    <property type="entry name" value="HATPase_dom"/>
</dbReference>
<dbReference type="PANTHER" id="PTHR43547">
    <property type="entry name" value="TWO-COMPONENT HISTIDINE KINASE"/>
    <property type="match status" value="1"/>
</dbReference>
<dbReference type="PANTHER" id="PTHR43547:SF2">
    <property type="entry name" value="HYBRID SIGNAL TRANSDUCTION HISTIDINE KINASE C"/>
    <property type="match status" value="1"/>
</dbReference>
<dbReference type="SUPFAM" id="SSF55785">
    <property type="entry name" value="PYP-like sensor domain (PAS domain)"/>
    <property type="match status" value="3"/>
</dbReference>
<keyword evidence="4" id="KW-0808">Transferase</keyword>
<evidence type="ECO:0000259" key="6">
    <source>
        <dbReference type="PROSITE" id="PS50109"/>
    </source>
</evidence>
<sequence>MDLNKRRGISPEMLKVFETLPGMYLVLSRELIILTASDLYLQAMSKTLEAIQGRYIFDAFPIDEKKENSFRLRSALLDVVQSKRPVQLPVARFDVPDPENKGVKTERYWHTLNTPVLNDAGDIRYIIHSTNEVTQQVMAEKKLSINLQKQKTVTLQVAQLNKRLEKLFADLPARIAVFSGPRLVYEYTNPSYHEHFGSRDLIGKPLIEALPELREHPIVDELRKVYQTGITYEAKEICIPLQNIEGQPLVDHYFNFLCQARLDENGEINGLISFAYDVTELVYARKDIELQEQMLLTGNEALERANKETKASMEELVTITAELNEARQKLLVFNTNLEQQVGLRTRELELAKKVRVAQRERLARFFTQSPIGICILDGPQFIFEMVNPAYQQLFPGRHLTGYSLVQALPELKDKAILDILKDVYRTGKPFEGNRHHVLQVLTENDLIEDRYFNFIYQARHNDKGNIDGILVFAFEVTAMVRVEKRLKEEQKKKDEFLSIASHELKTQLTSIQAFNQLMDQTNDLAKHRSFIHKSAESIWRLNKLINDLLDVTRINSGKMQYSMEEFSFDEMLKQTIENMQLVTKSHKLVFKKNEPARLYGDKIRLEQVVSNFLNNAVKYSPTKEWVVINSVVMNNEIVVSVQDFGIGIAAADLQYIAERYYRVDNAKMRFEGLGLGLFISAEILKKHEGKFWIESEPGKGSVFYFSLPLITPAL</sequence>
<evidence type="ECO:0000256" key="3">
    <source>
        <dbReference type="ARBA" id="ARBA00022553"/>
    </source>
</evidence>
<dbReference type="Pfam" id="PF02518">
    <property type="entry name" value="HATPase_c"/>
    <property type="match status" value="1"/>
</dbReference>
<accession>A0A1W1YMX2</accession>